<organism evidence="3">
    <name type="scientific">Pseudogemmatithrix spongiicola</name>
    <dbReference type="NCBI Taxonomy" id="3062599"/>
    <lineage>
        <taxon>Bacteria</taxon>
        <taxon>Pseudomonadati</taxon>
        <taxon>Gemmatimonadota</taxon>
        <taxon>Gemmatimonadia</taxon>
        <taxon>Gemmatimonadales</taxon>
        <taxon>Gemmatimonadaceae</taxon>
        <taxon>Pseudogemmatithrix</taxon>
    </lineage>
</organism>
<keyword evidence="2" id="KW-0812">Transmembrane</keyword>
<sequence length="162" mass="16548">MTDRDWDAELKKIDAEMAKQASRPAPAPSRAPAAPSAPSGGGASAGVAGGMPGFGAPAAPATSSFGVYARLTLAVAIGVGIIFWPYANRCGLGLAGYLGAVSAVVVSGAWSAVWTFRHRAGRAHVLSLLLVLWGLILASLDVLPRIGYAKPTVEHPAAWACE</sequence>
<feature type="region of interest" description="Disordered" evidence="1">
    <location>
        <begin position="17"/>
        <end position="42"/>
    </location>
</feature>
<evidence type="ECO:0000256" key="1">
    <source>
        <dbReference type="SAM" id="MobiDB-lite"/>
    </source>
</evidence>
<keyword evidence="2" id="KW-0472">Membrane</keyword>
<dbReference type="KEGG" id="pspc:Strain318_000954"/>
<gene>
    <name evidence="3" type="ORF">Strain138_000954</name>
    <name evidence="4" type="ORF">Strain318_000954</name>
</gene>
<feature type="transmembrane region" description="Helical" evidence="2">
    <location>
        <begin position="67"/>
        <end position="87"/>
    </location>
</feature>
<protein>
    <submittedName>
        <fullName evidence="3">Uncharacterized protein</fullName>
    </submittedName>
</protein>
<evidence type="ECO:0000313" key="3">
    <source>
        <dbReference type="EMBL" id="WKW11696.1"/>
    </source>
</evidence>
<dbReference type="Proteomes" id="UP001229955">
    <property type="component" value="Chromosome"/>
</dbReference>
<evidence type="ECO:0000313" key="4">
    <source>
        <dbReference type="EMBL" id="WKW14606.1"/>
    </source>
</evidence>
<accession>A0AA49Q7B7</accession>
<reference evidence="3" key="1">
    <citation type="submission" date="2023-07" db="EMBL/GenBank/DDBJ databases">
        <authorList>
            <person name="Haufschild T."/>
            <person name="Kallscheuer N."/>
            <person name="Hammer J."/>
            <person name="Kohn T."/>
            <person name="Kabuu M."/>
            <person name="Jogler M."/>
            <person name="Wohfarth N."/>
            <person name="Heuer A."/>
            <person name="Rohde M."/>
            <person name="van Teeseling M.C.F."/>
            <person name="Jogler C."/>
        </authorList>
    </citation>
    <scope>NUCLEOTIDE SEQUENCE</scope>
    <source>
        <strain evidence="3">Strain 138</strain>
        <strain evidence="4">Strain 318</strain>
    </source>
</reference>
<name>A0AA49Q4B4_9BACT</name>
<feature type="transmembrane region" description="Helical" evidence="2">
    <location>
        <begin position="94"/>
        <end position="113"/>
    </location>
</feature>
<dbReference type="EMBL" id="CP130612">
    <property type="protein sequence ID" value="WKW11696.1"/>
    <property type="molecule type" value="Genomic_DNA"/>
</dbReference>
<dbReference type="AlphaFoldDB" id="A0AA49Q4B4"/>
<keyword evidence="2" id="KW-1133">Transmembrane helix</keyword>
<accession>A0AA49Q4B4</accession>
<feature type="transmembrane region" description="Helical" evidence="2">
    <location>
        <begin position="125"/>
        <end position="143"/>
    </location>
</feature>
<dbReference type="RefSeq" id="WP_367887392.1">
    <property type="nucleotide sequence ID" value="NZ_CP130612.1"/>
</dbReference>
<feature type="compositionally biased region" description="Low complexity" evidence="1">
    <location>
        <begin position="21"/>
        <end position="38"/>
    </location>
</feature>
<keyword evidence="5" id="KW-1185">Reference proteome</keyword>
<dbReference type="EMBL" id="CP130613">
    <property type="protein sequence ID" value="WKW14606.1"/>
    <property type="molecule type" value="Genomic_DNA"/>
</dbReference>
<proteinExistence type="predicted"/>
<evidence type="ECO:0000313" key="5">
    <source>
        <dbReference type="Proteomes" id="UP001229955"/>
    </source>
</evidence>
<evidence type="ECO:0000256" key="2">
    <source>
        <dbReference type="SAM" id="Phobius"/>
    </source>
</evidence>